<feature type="chain" id="PRO_5039632989" description="Glycoside hydrolase" evidence="5">
    <location>
        <begin position="33"/>
        <end position="823"/>
    </location>
</feature>
<feature type="signal peptide" evidence="5">
    <location>
        <begin position="1"/>
        <end position="32"/>
    </location>
</feature>
<proteinExistence type="inferred from homology"/>
<keyword evidence="2 4" id="KW-0378">Hydrolase</keyword>
<evidence type="ECO:0000256" key="5">
    <source>
        <dbReference type="SAM" id="SignalP"/>
    </source>
</evidence>
<dbReference type="OrthoDB" id="9801493at2"/>
<dbReference type="InterPro" id="IPR017853">
    <property type="entry name" value="GH"/>
</dbReference>
<dbReference type="PROSITE" id="PS50853">
    <property type="entry name" value="FN3"/>
    <property type="match status" value="2"/>
</dbReference>
<feature type="domain" description="Fibronectin type-III" evidence="6">
    <location>
        <begin position="181"/>
        <end position="279"/>
    </location>
</feature>
<keyword evidence="9" id="KW-1185">Reference proteome</keyword>
<dbReference type="SUPFAM" id="SSF49785">
    <property type="entry name" value="Galactose-binding domain-like"/>
    <property type="match status" value="2"/>
</dbReference>
<dbReference type="GO" id="GO:0006080">
    <property type="term" value="P:substituted mannan metabolic process"/>
    <property type="evidence" value="ECO:0007669"/>
    <property type="project" value="InterPro"/>
</dbReference>
<dbReference type="Pfam" id="PF00041">
    <property type="entry name" value="fn3"/>
    <property type="match status" value="1"/>
</dbReference>
<evidence type="ECO:0000256" key="1">
    <source>
        <dbReference type="ARBA" id="ARBA00007754"/>
    </source>
</evidence>
<dbReference type="InterPro" id="IPR003305">
    <property type="entry name" value="CenC_carb-bd"/>
</dbReference>
<dbReference type="CDD" id="cd00063">
    <property type="entry name" value="FN3"/>
    <property type="match status" value="2"/>
</dbReference>
<dbReference type="PROSITE" id="PS51764">
    <property type="entry name" value="GH26"/>
    <property type="match status" value="1"/>
</dbReference>
<evidence type="ECO:0008006" key="10">
    <source>
        <dbReference type="Google" id="ProtNLM"/>
    </source>
</evidence>
<dbReference type="Proteomes" id="UP000267017">
    <property type="component" value="Unassembled WGS sequence"/>
</dbReference>
<evidence type="ECO:0000256" key="4">
    <source>
        <dbReference type="PROSITE-ProRule" id="PRU01100"/>
    </source>
</evidence>
<sequence>MASRVRARSKAIFLRIAAAFLAVILASTVIVAAPGQVLAAGDNLLTNPGFEAGDAAWEKWGNPVVTTAEKHSGNQSLQVKRNTGGASQSVAVKAGKTYRIGVWVKFAGTGVTSHTISMEYFGSQQGKESLKFSGSTDWEYQEVLFTPAAGVQHVRVSFWNNTAVDYFIDDAVIREYADEEPPTAPGALETEHIQNGLKLTWTGSTDDSGVEAYQLSYKKTEDSGWQTANVPHVEGQSEYTYSLDNLEAYQVYAIKLVAVDEAGNLSDAVIGLEATPGPNLVENPGLETGSVSPWEVWKNLETTTDNPHSGQYALKIKNLTGGGTKKMNATPDTTYLVSFWTRFASEPVTSFGLDFSLFGSTETKVPMTTPVSTEWTKTQGKVKAGISDKLMRLAMWNTTGVVMFMDDVFVGALPELPENLEPSVPANVKVNGVDWVSADLRWEASEGPYGVKAYTVSYKEEGENEEWRTVTVPAVQGQTSYSYKLEGLSPETDYDIEVKAVSEGDLVSEGAALRAATSSVRASNPDASAEALSLLERLYDTTGNGIFTGQHNYYEDPSNWYNKAAGITGVYPALWGSDFAYYTGGDFAGLRQKMINTAIAKAQSGAMITLTYHQIRPFDPKTAGWESVKAKVTEEQMEEIVTPGTDLYNQWAAQVDEVAGYLTQLKDEGIPVLWRPYHEMNAEFFWWGGRPELFKQLWINMYDRFTNVHHLDNLIWVWSPNAESEWAFDSAPYYPGHDYVDVLAMDIYNNDYKDAYYEKLVDLSGGRPIAIGENGELPDPKVLKEKQPRFVYFMTWSEYLTNKNSAEKINSLYHDSRSINNGN</sequence>
<dbReference type="PANTHER" id="PTHR40079">
    <property type="entry name" value="MANNAN ENDO-1,4-BETA-MANNOSIDASE E-RELATED"/>
    <property type="match status" value="1"/>
</dbReference>
<dbReference type="RefSeq" id="WP_128631817.1">
    <property type="nucleotide sequence ID" value="NZ_RRCN01000001.1"/>
</dbReference>
<feature type="active site" description="Proton donor" evidence="4">
    <location>
        <position position="679"/>
    </location>
</feature>
<accession>A0A3P3U1N6</accession>
<dbReference type="Gene3D" id="3.20.20.80">
    <property type="entry name" value="Glycosidases"/>
    <property type="match status" value="1"/>
</dbReference>
<comment type="similarity">
    <text evidence="1 4">Belongs to the glycosyl hydrolase 26 family.</text>
</comment>
<evidence type="ECO:0000313" key="8">
    <source>
        <dbReference type="EMBL" id="RRJ63994.1"/>
    </source>
</evidence>
<dbReference type="AlphaFoldDB" id="A0A3P3U1N6"/>
<evidence type="ECO:0000313" key="9">
    <source>
        <dbReference type="Proteomes" id="UP000267017"/>
    </source>
</evidence>
<dbReference type="SUPFAM" id="SSF51445">
    <property type="entry name" value="(Trans)glycosidases"/>
    <property type="match status" value="1"/>
</dbReference>
<evidence type="ECO:0000259" key="7">
    <source>
        <dbReference type="PROSITE" id="PS51764"/>
    </source>
</evidence>
<dbReference type="Gene3D" id="2.60.120.260">
    <property type="entry name" value="Galactose-binding domain-like"/>
    <property type="match status" value="2"/>
</dbReference>
<dbReference type="Gene3D" id="2.60.40.10">
    <property type="entry name" value="Immunoglobulins"/>
    <property type="match status" value="2"/>
</dbReference>
<dbReference type="EMBL" id="RRCN01000001">
    <property type="protein sequence ID" value="RRJ63994.1"/>
    <property type="molecule type" value="Genomic_DNA"/>
</dbReference>
<dbReference type="SMART" id="SM00060">
    <property type="entry name" value="FN3"/>
    <property type="match status" value="2"/>
</dbReference>
<dbReference type="Pfam" id="PF02156">
    <property type="entry name" value="Glyco_hydro_26"/>
    <property type="match status" value="1"/>
</dbReference>
<dbReference type="InterPro" id="IPR013783">
    <property type="entry name" value="Ig-like_fold"/>
</dbReference>
<evidence type="ECO:0000256" key="2">
    <source>
        <dbReference type="ARBA" id="ARBA00022801"/>
    </source>
</evidence>
<dbReference type="InterPro" id="IPR003961">
    <property type="entry name" value="FN3_dom"/>
</dbReference>
<dbReference type="Pfam" id="PF02018">
    <property type="entry name" value="CBM_4_9"/>
    <property type="match status" value="2"/>
</dbReference>
<dbReference type="InterPro" id="IPR036116">
    <property type="entry name" value="FN3_sf"/>
</dbReference>
<dbReference type="GO" id="GO:0016985">
    <property type="term" value="F:mannan endo-1,4-beta-mannosidase activity"/>
    <property type="evidence" value="ECO:0007669"/>
    <property type="project" value="InterPro"/>
</dbReference>
<dbReference type="PRINTS" id="PR00739">
    <property type="entry name" value="GLHYDRLASE26"/>
</dbReference>
<name>A0A3P3U1N6_9BACL</name>
<dbReference type="SUPFAM" id="SSF49265">
    <property type="entry name" value="Fibronectin type III"/>
    <property type="match status" value="2"/>
</dbReference>
<evidence type="ECO:0000259" key="6">
    <source>
        <dbReference type="PROSITE" id="PS50853"/>
    </source>
</evidence>
<feature type="active site" description="Nucleophile" evidence="4">
    <location>
        <position position="773"/>
    </location>
</feature>
<gene>
    <name evidence="8" type="ORF">EHV15_14435</name>
</gene>
<keyword evidence="5" id="KW-0732">Signal</keyword>
<reference evidence="8 9" key="1">
    <citation type="submission" date="2018-11" db="EMBL/GenBank/DDBJ databases">
        <title>Genome sequencing of Paenibacillus sp. KCOM 3021 (= ChDC PVNT-B20).</title>
        <authorList>
            <person name="Kook J.-K."/>
            <person name="Park S.-N."/>
            <person name="Lim Y.K."/>
        </authorList>
    </citation>
    <scope>NUCLEOTIDE SEQUENCE [LARGE SCALE GENOMIC DNA]</scope>
    <source>
        <strain evidence="8 9">KCOM 3021</strain>
    </source>
</reference>
<comment type="caution">
    <text evidence="8">The sequence shown here is derived from an EMBL/GenBank/DDBJ whole genome shotgun (WGS) entry which is preliminary data.</text>
</comment>
<organism evidence="8 9">
    <name type="scientific">Paenibacillus oralis</name>
    <dbReference type="NCBI Taxonomy" id="2490856"/>
    <lineage>
        <taxon>Bacteria</taxon>
        <taxon>Bacillati</taxon>
        <taxon>Bacillota</taxon>
        <taxon>Bacilli</taxon>
        <taxon>Bacillales</taxon>
        <taxon>Paenibacillaceae</taxon>
        <taxon>Paenibacillus</taxon>
    </lineage>
</organism>
<keyword evidence="3 4" id="KW-0326">Glycosidase</keyword>
<dbReference type="InterPro" id="IPR022790">
    <property type="entry name" value="GH26_dom"/>
</dbReference>
<dbReference type="InterPro" id="IPR000805">
    <property type="entry name" value="Glyco_hydro_26"/>
</dbReference>
<protein>
    <recommendedName>
        <fullName evidence="10">Glycoside hydrolase</fullName>
    </recommendedName>
</protein>
<dbReference type="PANTHER" id="PTHR40079:SF4">
    <property type="entry name" value="GH26 DOMAIN-CONTAINING PROTEIN-RELATED"/>
    <property type="match status" value="1"/>
</dbReference>
<feature type="domain" description="Fibronectin type-III" evidence="6">
    <location>
        <begin position="424"/>
        <end position="526"/>
    </location>
</feature>
<feature type="domain" description="GH26" evidence="7">
    <location>
        <begin position="529"/>
        <end position="822"/>
    </location>
</feature>
<dbReference type="InterPro" id="IPR008979">
    <property type="entry name" value="Galactose-bd-like_sf"/>
</dbReference>
<evidence type="ECO:0000256" key="3">
    <source>
        <dbReference type="ARBA" id="ARBA00023295"/>
    </source>
</evidence>